<protein>
    <submittedName>
        <fullName evidence="1">Uncharacterized protein</fullName>
    </submittedName>
</protein>
<reference evidence="1 2" key="1">
    <citation type="submission" date="2020-03" db="EMBL/GenBank/DDBJ databases">
        <title>Leucobacter sp. nov., isolated from beetles.</title>
        <authorList>
            <person name="Hyun D.-W."/>
            <person name="Bae J.-W."/>
        </authorList>
    </citation>
    <scope>NUCLEOTIDE SEQUENCE [LARGE SCALE GENOMIC DNA]</scope>
    <source>
        <strain evidence="1 2">HDW9C</strain>
    </source>
</reference>
<keyword evidence="2" id="KW-1185">Reference proteome</keyword>
<proteinExistence type="predicted"/>
<evidence type="ECO:0000313" key="2">
    <source>
        <dbReference type="Proteomes" id="UP000502677"/>
    </source>
</evidence>
<dbReference type="Proteomes" id="UP000502677">
    <property type="component" value="Chromosome"/>
</dbReference>
<evidence type="ECO:0000313" key="1">
    <source>
        <dbReference type="EMBL" id="QIK63330.1"/>
    </source>
</evidence>
<gene>
    <name evidence="1" type="ORF">G7068_09055</name>
</gene>
<sequence>MSNTITVGRGTPFEQSLTLANGLTSVFVSLLGLSGTATAADNKERVLVYWLLEQDQSAVGVGTVGFELEDLPFEENEFESQRVFLLSAIDGVIKRIGWDRLSYKPNEDLIFPAMHRFAELVRALRITDLHREEIAEWHEACQADEPMFRGFPVCGGHGLLLTRFGCHACNNS</sequence>
<dbReference type="EMBL" id="CP049863">
    <property type="protein sequence ID" value="QIK63330.1"/>
    <property type="molecule type" value="Genomic_DNA"/>
</dbReference>
<accession>A0A6G7XFE1</accession>
<dbReference type="RefSeq" id="WP_166291317.1">
    <property type="nucleotide sequence ID" value="NZ_CP049863.1"/>
</dbReference>
<name>A0A6G7XFE1_9MICO</name>
<dbReference type="KEGG" id="lvi:G7068_09055"/>
<organism evidence="1 2">
    <name type="scientific">Leucobacter viscericola</name>
    <dbReference type="NCBI Taxonomy" id="2714935"/>
    <lineage>
        <taxon>Bacteria</taxon>
        <taxon>Bacillati</taxon>
        <taxon>Actinomycetota</taxon>
        <taxon>Actinomycetes</taxon>
        <taxon>Micrococcales</taxon>
        <taxon>Microbacteriaceae</taxon>
        <taxon>Leucobacter</taxon>
    </lineage>
</organism>
<dbReference type="AlphaFoldDB" id="A0A6G7XFE1"/>